<comment type="caution">
    <text evidence="2">The sequence shown here is derived from an EMBL/GenBank/DDBJ whole genome shotgun (WGS) entry which is preliminary data.</text>
</comment>
<protein>
    <submittedName>
        <fullName evidence="2">Uncharacterized protein</fullName>
    </submittedName>
</protein>
<evidence type="ECO:0000313" key="3">
    <source>
        <dbReference type="Proteomes" id="UP000039021"/>
    </source>
</evidence>
<dbReference type="AlphaFoldDB" id="A0A916LAU0"/>
<evidence type="ECO:0000313" key="2">
    <source>
        <dbReference type="EMBL" id="COY06041.1"/>
    </source>
</evidence>
<feature type="compositionally biased region" description="Polar residues" evidence="1">
    <location>
        <begin position="169"/>
        <end position="198"/>
    </location>
</feature>
<feature type="region of interest" description="Disordered" evidence="1">
    <location>
        <begin position="169"/>
        <end position="213"/>
    </location>
</feature>
<feature type="region of interest" description="Disordered" evidence="1">
    <location>
        <begin position="100"/>
        <end position="149"/>
    </location>
</feature>
<dbReference type="EMBL" id="CSBK01000894">
    <property type="protein sequence ID" value="COY06041.1"/>
    <property type="molecule type" value="Genomic_DNA"/>
</dbReference>
<evidence type="ECO:0000256" key="1">
    <source>
        <dbReference type="SAM" id="MobiDB-lite"/>
    </source>
</evidence>
<dbReference type="Proteomes" id="UP000039021">
    <property type="component" value="Unassembled WGS sequence"/>
</dbReference>
<proteinExistence type="predicted"/>
<gene>
    <name evidence="2" type="ORF">ERS007739_02072</name>
</gene>
<sequence>MSSEGGWPNVGNLARSASMTSAVSSSARVVWVRYDSWVPSGRFNAATSAGVCTNNVDRGATPSVPSVSSCPACPMKTTVSPRAANRAASAWTFATSGQVASTTCSPRSSAPARTAGETPCAENTTTAPGGGGSGISSRSSTNTAPRSRNSATTTVLCTICLRTYTGPSATSSTRLTVSIARSTPAQNDRGDANSTVTSPEAYPCATGPTNTSAISTPGDISVATTRSGLGIAPHRAVPQ</sequence>
<organism evidence="2 3">
    <name type="scientific">Mycobacterium tuberculosis</name>
    <dbReference type="NCBI Taxonomy" id="1773"/>
    <lineage>
        <taxon>Bacteria</taxon>
        <taxon>Bacillati</taxon>
        <taxon>Actinomycetota</taxon>
        <taxon>Actinomycetes</taxon>
        <taxon>Mycobacteriales</taxon>
        <taxon>Mycobacteriaceae</taxon>
        <taxon>Mycobacterium</taxon>
        <taxon>Mycobacterium tuberculosis complex</taxon>
    </lineage>
</organism>
<accession>A0A916LAU0</accession>
<name>A0A916LAU0_MYCTX</name>
<reference evidence="3" key="1">
    <citation type="submission" date="2015-03" db="EMBL/GenBank/DDBJ databases">
        <authorList>
            <consortium name="Pathogen Informatics"/>
        </authorList>
    </citation>
    <scope>NUCLEOTIDE SEQUENCE [LARGE SCALE GENOMIC DNA]</scope>
    <source>
        <strain evidence="3">N09902308</strain>
    </source>
</reference>